<dbReference type="SUPFAM" id="SSF55961">
    <property type="entry name" value="Bet v1-like"/>
    <property type="match status" value="1"/>
</dbReference>
<evidence type="ECO:0000256" key="1">
    <source>
        <dbReference type="SAM" id="MobiDB-lite"/>
    </source>
</evidence>
<feature type="domain" description="Coenzyme Q-binding protein COQ10 START" evidence="2">
    <location>
        <begin position="101"/>
        <end position="222"/>
    </location>
</feature>
<protein>
    <submittedName>
        <fullName evidence="3">SRPBCC family protein</fullName>
    </submittedName>
</protein>
<dbReference type="CDD" id="cd07817">
    <property type="entry name" value="SRPBCC_8"/>
    <property type="match status" value="1"/>
</dbReference>
<comment type="caution">
    <text evidence="3">The sequence shown here is derived from an EMBL/GenBank/DDBJ whole genome shotgun (WGS) entry which is preliminary data.</text>
</comment>
<dbReference type="RefSeq" id="WP_331214271.1">
    <property type="nucleotide sequence ID" value="NZ_JAZGQK010000008.1"/>
</dbReference>
<sequence length="335" mass="36283">MATAAQTSTDTPPPRPSAQLGDALRDLATAAGQRAAATLTHRIGGTTDRLTRYAEGGAHPGLATTALAAVGGKVAAALGRRGRGNARSGPRVTNIVESVDVGVPARIAYDQWTRFDDFPSFMKKVESVTRTSDTESTWKARILWSHREWHSTVVEQVPDRRIVWRSDGAKGSVDGAVTFHEIGPELTRILLVLEYHPQGLFERTGNLWRAQGRRARLELKHFARHVMTRTILDPDQATGWRGEIHGGEVTRDPERSERRPADSGRSRNTSRSADSGRSQDTSRSADTGRSRDTSRSADTGRSGDTGRSRTAGPKGEQGDSRSRTGSSARAGGGQR</sequence>
<dbReference type="PANTHER" id="PTHR33824">
    <property type="entry name" value="POLYKETIDE CYCLASE/DEHYDRASE AND LIPID TRANSPORT SUPERFAMILY PROTEIN"/>
    <property type="match status" value="1"/>
</dbReference>
<dbReference type="Pfam" id="PF03364">
    <property type="entry name" value="Polyketide_cyc"/>
    <property type="match status" value="1"/>
</dbReference>
<dbReference type="InterPro" id="IPR005031">
    <property type="entry name" value="COQ10_START"/>
</dbReference>
<evidence type="ECO:0000313" key="3">
    <source>
        <dbReference type="EMBL" id="MEE6259143.1"/>
    </source>
</evidence>
<keyword evidence="4" id="KW-1185">Reference proteome</keyword>
<evidence type="ECO:0000313" key="4">
    <source>
        <dbReference type="Proteomes" id="UP001332243"/>
    </source>
</evidence>
<reference evidence="3 4" key="1">
    <citation type="submission" date="2024-01" db="EMBL/GenBank/DDBJ databases">
        <title>Genome insights into Plantactinospora sonchi sp. nov.</title>
        <authorList>
            <person name="Wang L."/>
        </authorList>
    </citation>
    <scope>NUCLEOTIDE SEQUENCE [LARGE SCALE GENOMIC DNA]</scope>
    <source>
        <strain evidence="3 4">NEAU-QY2</strain>
    </source>
</reference>
<feature type="region of interest" description="Disordered" evidence="1">
    <location>
        <begin position="237"/>
        <end position="335"/>
    </location>
</feature>
<dbReference type="InterPro" id="IPR047137">
    <property type="entry name" value="ORF3"/>
</dbReference>
<accession>A0ABU7RRM2</accession>
<organism evidence="3 4">
    <name type="scientific">Plantactinospora sonchi</name>
    <dbReference type="NCBI Taxonomy" id="1544735"/>
    <lineage>
        <taxon>Bacteria</taxon>
        <taxon>Bacillati</taxon>
        <taxon>Actinomycetota</taxon>
        <taxon>Actinomycetes</taxon>
        <taxon>Micromonosporales</taxon>
        <taxon>Micromonosporaceae</taxon>
        <taxon>Plantactinospora</taxon>
    </lineage>
</organism>
<gene>
    <name evidence="3" type="ORF">V1633_11670</name>
</gene>
<name>A0ABU7RRM2_9ACTN</name>
<feature type="compositionally biased region" description="Basic and acidic residues" evidence="1">
    <location>
        <begin position="242"/>
        <end position="265"/>
    </location>
</feature>
<dbReference type="Gene3D" id="3.30.530.20">
    <property type="match status" value="1"/>
</dbReference>
<dbReference type="Proteomes" id="UP001332243">
    <property type="component" value="Unassembled WGS sequence"/>
</dbReference>
<proteinExistence type="predicted"/>
<dbReference type="PANTHER" id="PTHR33824:SF7">
    <property type="entry name" value="POLYKETIDE CYCLASE_DEHYDRASE AND LIPID TRANSPORT SUPERFAMILY PROTEIN"/>
    <property type="match status" value="1"/>
</dbReference>
<evidence type="ECO:0000259" key="2">
    <source>
        <dbReference type="Pfam" id="PF03364"/>
    </source>
</evidence>
<dbReference type="EMBL" id="JAZGQK010000008">
    <property type="protein sequence ID" value="MEE6259143.1"/>
    <property type="molecule type" value="Genomic_DNA"/>
</dbReference>
<feature type="compositionally biased region" description="Basic and acidic residues" evidence="1">
    <location>
        <begin position="286"/>
        <end position="295"/>
    </location>
</feature>
<dbReference type="InterPro" id="IPR023393">
    <property type="entry name" value="START-like_dom_sf"/>
</dbReference>
<feature type="compositionally biased region" description="Polar residues" evidence="1">
    <location>
        <begin position="266"/>
        <end position="285"/>
    </location>
</feature>